<dbReference type="HOGENOM" id="CLU_807113_0_0_1"/>
<dbReference type="InterPro" id="IPR001194">
    <property type="entry name" value="cDENN_dom"/>
</dbReference>
<dbReference type="InterPro" id="IPR005113">
    <property type="entry name" value="uDENN_dom"/>
</dbReference>
<dbReference type="Gene3D" id="3.30.450.200">
    <property type="match status" value="1"/>
</dbReference>
<evidence type="ECO:0000256" key="1">
    <source>
        <dbReference type="SAM" id="MobiDB-lite"/>
    </source>
</evidence>
<name>B3RKZ7_TRIAD</name>
<dbReference type="InterPro" id="IPR037516">
    <property type="entry name" value="Tripartite_DENN"/>
</dbReference>
<dbReference type="RefSeq" id="XP_002108664.1">
    <property type="nucleotide sequence ID" value="XM_002108628.1"/>
</dbReference>
<evidence type="ECO:0000313" key="3">
    <source>
        <dbReference type="EMBL" id="EDV29462.1"/>
    </source>
</evidence>
<keyword evidence="4" id="KW-1185">Reference proteome</keyword>
<organism evidence="3 4">
    <name type="scientific">Trichoplax adhaerens</name>
    <name type="common">Trichoplax reptans</name>
    <dbReference type="NCBI Taxonomy" id="10228"/>
    <lineage>
        <taxon>Eukaryota</taxon>
        <taxon>Metazoa</taxon>
        <taxon>Placozoa</taxon>
        <taxon>Uniplacotomia</taxon>
        <taxon>Trichoplacea</taxon>
        <taxon>Trichoplacidae</taxon>
        <taxon>Trichoplax</taxon>
    </lineage>
</organism>
<dbReference type="Pfam" id="PF02141">
    <property type="entry name" value="DENN"/>
    <property type="match status" value="1"/>
</dbReference>
<proteinExistence type="predicted"/>
<dbReference type="PANTHER" id="PTHR13008">
    <property type="entry name" value="MAP-KINASE ACTIVATING DEATH DOMAIN PROTEIN MADD /DENN/AEX-3 C.ELEGANS"/>
    <property type="match status" value="1"/>
</dbReference>
<dbReference type="CTD" id="6749878"/>
<dbReference type="SMART" id="SM00800">
    <property type="entry name" value="uDENN"/>
    <property type="match status" value="1"/>
</dbReference>
<dbReference type="KEGG" id="tad:TRIADDRAFT_51824"/>
<dbReference type="STRING" id="10228.B3RKZ7"/>
<accession>B3RKZ7</accession>
<dbReference type="FunFam" id="3.30.450.200:FF:000019">
    <property type="match status" value="1"/>
</dbReference>
<dbReference type="Proteomes" id="UP000009022">
    <property type="component" value="Unassembled WGS sequence"/>
</dbReference>
<evidence type="ECO:0000313" key="4">
    <source>
        <dbReference type="Proteomes" id="UP000009022"/>
    </source>
</evidence>
<gene>
    <name evidence="3" type="ORF">TRIADDRAFT_51824</name>
</gene>
<evidence type="ECO:0000259" key="2">
    <source>
        <dbReference type="PROSITE" id="PS50211"/>
    </source>
</evidence>
<protein>
    <recommendedName>
        <fullName evidence="2">UDENN domain-containing protein</fullName>
    </recommendedName>
</protein>
<feature type="compositionally biased region" description="Polar residues" evidence="1">
    <location>
        <begin position="121"/>
        <end position="136"/>
    </location>
</feature>
<dbReference type="OrthoDB" id="6282239at2759"/>
<feature type="region of interest" description="Disordered" evidence="1">
    <location>
        <begin position="115"/>
        <end position="136"/>
    </location>
</feature>
<dbReference type="InParanoid" id="B3RKZ7"/>
<dbReference type="PANTHER" id="PTHR13008:SF7">
    <property type="entry name" value="MAP KINASE-ACTIVATING DEATH DOMAIN PROTEIN"/>
    <property type="match status" value="1"/>
</dbReference>
<dbReference type="InterPro" id="IPR039980">
    <property type="entry name" value="MADD"/>
</dbReference>
<dbReference type="Pfam" id="PF03456">
    <property type="entry name" value="uDENN"/>
    <property type="match status" value="1"/>
</dbReference>
<feature type="domain" description="UDENN" evidence="2">
    <location>
        <begin position="15"/>
        <end position="282"/>
    </location>
</feature>
<sequence length="282" mass="32573">MSKLHKPFFSRRLVDYLLIVGTEETTYDVFGTANTIHHPQLLRRFPPQDYPDFYLPPDVVYFCQPEGYTSSIGNQQLGNKEATSFIFTLTEKDSGMRRYGVSVNFYQTFNQPLQLPHDNHPSQANDNDSSSPRQPQRQNKTFLISLCIISHHAFFTSFRKCINILREIIDTHPVCHQDGNSSQLWLPLIQASPNQGSQYDQVVEEIEAWIERFLKSPTPIPGQTRVEIELLDKHHSPIVLALPNSSRFTLTDFPVHLPVELLGVETFIRVFTCMLLQHKYNR</sequence>
<dbReference type="GeneID" id="6749878"/>
<dbReference type="OMA" id="ISHHAFF"/>
<dbReference type="eggNOG" id="KOG3570">
    <property type="taxonomic scope" value="Eukaryota"/>
</dbReference>
<reference evidence="3 4" key="1">
    <citation type="journal article" date="2008" name="Nature">
        <title>The Trichoplax genome and the nature of placozoans.</title>
        <authorList>
            <person name="Srivastava M."/>
            <person name="Begovic E."/>
            <person name="Chapman J."/>
            <person name="Putnam N.H."/>
            <person name="Hellsten U."/>
            <person name="Kawashima T."/>
            <person name="Kuo A."/>
            <person name="Mitros T."/>
            <person name="Salamov A."/>
            <person name="Carpenter M.L."/>
            <person name="Signorovitch A.Y."/>
            <person name="Moreno M.A."/>
            <person name="Kamm K."/>
            <person name="Grimwood J."/>
            <person name="Schmutz J."/>
            <person name="Shapiro H."/>
            <person name="Grigoriev I.V."/>
            <person name="Buss L.W."/>
            <person name="Schierwater B."/>
            <person name="Dellaporta S.L."/>
            <person name="Rokhsar D.S."/>
        </authorList>
    </citation>
    <scope>NUCLEOTIDE SEQUENCE [LARGE SCALE GENOMIC DNA]</scope>
    <source>
        <strain evidence="3 4">Grell-BS-1999</strain>
    </source>
</reference>
<dbReference type="AlphaFoldDB" id="B3RKZ7"/>
<dbReference type="PROSITE" id="PS50211">
    <property type="entry name" value="DENN"/>
    <property type="match status" value="1"/>
</dbReference>
<dbReference type="SMART" id="SM00799">
    <property type="entry name" value="DENN"/>
    <property type="match status" value="1"/>
</dbReference>
<dbReference type="EMBL" id="DS985241">
    <property type="protein sequence ID" value="EDV29462.1"/>
    <property type="molecule type" value="Genomic_DNA"/>
</dbReference>